<dbReference type="STRING" id="517719.SAMN05421762_0677"/>
<feature type="binding site" evidence="8">
    <location>
        <position position="101"/>
    </location>
    <ligand>
        <name>Mg(2+)</name>
        <dbReference type="ChEBI" id="CHEBI:18420"/>
    </ligand>
</feature>
<dbReference type="AlphaFoldDB" id="A0A1I1IK02"/>
<keyword evidence="5 8" id="KW-0460">Magnesium</keyword>
<dbReference type="RefSeq" id="WP_093450393.1">
    <property type="nucleotide sequence ID" value="NZ_FNZG01000002.1"/>
</dbReference>
<dbReference type="OrthoDB" id="9788394at2"/>
<name>A0A1I1IK02_9RHOB</name>
<reference evidence="10 11" key="1">
    <citation type="submission" date="2016-10" db="EMBL/GenBank/DDBJ databases">
        <authorList>
            <person name="de Groot N.N."/>
        </authorList>
    </citation>
    <scope>NUCLEOTIDE SEQUENCE [LARGE SCALE GENOMIC DNA]</scope>
    <source>
        <strain evidence="10 11">DSM 29619</strain>
    </source>
</reference>
<dbReference type="Gene3D" id="3.90.550.10">
    <property type="entry name" value="Spore Coat Polysaccharide Biosynthesis Protein SpsA, Chain A"/>
    <property type="match status" value="1"/>
</dbReference>
<protein>
    <recommendedName>
        <fullName evidence="8">Molybdenum cofactor guanylyltransferase</fullName>
        <shortName evidence="8">MoCo guanylyltransferase</shortName>
        <ecNumber evidence="8">2.7.7.77</ecNumber>
    </recommendedName>
    <alternativeName>
        <fullName evidence="8">GTP:molybdopterin guanylyltransferase</fullName>
    </alternativeName>
    <alternativeName>
        <fullName evidence="8">Mo-MPT guanylyltransferase</fullName>
    </alternativeName>
    <alternativeName>
        <fullName evidence="8">Molybdopterin guanylyltransferase</fullName>
    </alternativeName>
    <alternativeName>
        <fullName evidence="8">Molybdopterin-guanine dinucleotide synthase</fullName>
        <shortName evidence="8">MGD synthase</shortName>
    </alternativeName>
</protein>
<feature type="domain" description="MobA-like NTP transferase" evidence="9">
    <location>
        <begin position="7"/>
        <end position="160"/>
    </location>
</feature>
<dbReference type="InterPro" id="IPR013482">
    <property type="entry name" value="Molybde_CF_guanTrfase"/>
</dbReference>
<keyword evidence="10" id="KW-0548">Nucleotidyltransferase</keyword>
<comment type="domain">
    <text evidence="8">The N-terminal domain determines nucleotide recognition and specific binding, while the C-terminal domain determines the specific binding to the target protein.</text>
</comment>
<keyword evidence="7 8" id="KW-0501">Molybdenum cofactor biosynthesis</keyword>
<evidence type="ECO:0000313" key="11">
    <source>
        <dbReference type="Proteomes" id="UP000231644"/>
    </source>
</evidence>
<dbReference type="GO" id="GO:1902758">
    <property type="term" value="P:bis(molybdopterin guanine dinucleotide)molybdenum biosynthetic process"/>
    <property type="evidence" value="ECO:0007669"/>
    <property type="project" value="TreeGrafter"/>
</dbReference>
<comment type="subunit">
    <text evidence="8">Monomer.</text>
</comment>
<dbReference type="GO" id="GO:0046872">
    <property type="term" value="F:metal ion binding"/>
    <property type="evidence" value="ECO:0007669"/>
    <property type="project" value="UniProtKB-KW"/>
</dbReference>
<dbReference type="PANTHER" id="PTHR19136:SF81">
    <property type="entry name" value="MOLYBDENUM COFACTOR GUANYLYLTRANSFERASE"/>
    <property type="match status" value="1"/>
</dbReference>
<dbReference type="PANTHER" id="PTHR19136">
    <property type="entry name" value="MOLYBDENUM COFACTOR GUANYLYLTRANSFERASE"/>
    <property type="match status" value="1"/>
</dbReference>
<comment type="subcellular location">
    <subcellularLocation>
        <location evidence="8">Cytoplasm</location>
    </subcellularLocation>
</comment>
<keyword evidence="4 8" id="KW-0547">Nucleotide-binding</keyword>
<accession>A0A1I1IK02</accession>
<evidence type="ECO:0000313" key="10">
    <source>
        <dbReference type="EMBL" id="SFC36002.1"/>
    </source>
</evidence>
<evidence type="ECO:0000256" key="5">
    <source>
        <dbReference type="ARBA" id="ARBA00022842"/>
    </source>
</evidence>
<proteinExistence type="inferred from homology"/>
<feature type="binding site" evidence="8">
    <location>
        <position position="67"/>
    </location>
    <ligand>
        <name>GTP</name>
        <dbReference type="ChEBI" id="CHEBI:37565"/>
    </ligand>
</feature>
<dbReference type="GO" id="GO:0005525">
    <property type="term" value="F:GTP binding"/>
    <property type="evidence" value="ECO:0007669"/>
    <property type="project" value="UniProtKB-UniRule"/>
</dbReference>
<dbReference type="InterPro" id="IPR025877">
    <property type="entry name" value="MobA-like_NTP_Trfase"/>
</dbReference>
<evidence type="ECO:0000256" key="4">
    <source>
        <dbReference type="ARBA" id="ARBA00022741"/>
    </source>
</evidence>
<keyword evidence="1 8" id="KW-0963">Cytoplasm</keyword>
<dbReference type="InterPro" id="IPR029044">
    <property type="entry name" value="Nucleotide-diphossugar_trans"/>
</dbReference>
<dbReference type="GO" id="GO:0005737">
    <property type="term" value="C:cytoplasm"/>
    <property type="evidence" value="ECO:0007669"/>
    <property type="project" value="UniProtKB-SubCell"/>
</dbReference>
<gene>
    <name evidence="8" type="primary">mobA</name>
    <name evidence="10" type="ORF">SAMN05421762_0677</name>
</gene>
<organism evidence="10 11">
    <name type="scientific">Pseudooceanicola nitratireducens</name>
    <dbReference type="NCBI Taxonomy" id="517719"/>
    <lineage>
        <taxon>Bacteria</taxon>
        <taxon>Pseudomonadati</taxon>
        <taxon>Pseudomonadota</taxon>
        <taxon>Alphaproteobacteria</taxon>
        <taxon>Rhodobacterales</taxon>
        <taxon>Paracoccaceae</taxon>
        <taxon>Pseudooceanicola</taxon>
    </lineage>
</organism>
<dbReference type="EMBL" id="FOLX01000001">
    <property type="protein sequence ID" value="SFC36002.1"/>
    <property type="molecule type" value="Genomic_DNA"/>
</dbReference>
<evidence type="ECO:0000256" key="8">
    <source>
        <dbReference type="HAMAP-Rule" id="MF_00316"/>
    </source>
</evidence>
<dbReference type="HAMAP" id="MF_00316">
    <property type="entry name" value="MobA"/>
    <property type="match status" value="1"/>
</dbReference>
<dbReference type="SUPFAM" id="SSF53448">
    <property type="entry name" value="Nucleotide-diphospho-sugar transferases"/>
    <property type="match status" value="1"/>
</dbReference>
<feature type="binding site" evidence="8">
    <location>
        <position position="22"/>
    </location>
    <ligand>
        <name>GTP</name>
        <dbReference type="ChEBI" id="CHEBI:37565"/>
    </ligand>
</feature>
<comment type="catalytic activity">
    <reaction evidence="8">
        <text>Mo-molybdopterin + GTP + H(+) = Mo-molybdopterin guanine dinucleotide + diphosphate</text>
        <dbReference type="Rhea" id="RHEA:34243"/>
        <dbReference type="ChEBI" id="CHEBI:15378"/>
        <dbReference type="ChEBI" id="CHEBI:33019"/>
        <dbReference type="ChEBI" id="CHEBI:37565"/>
        <dbReference type="ChEBI" id="CHEBI:71302"/>
        <dbReference type="ChEBI" id="CHEBI:71310"/>
        <dbReference type="EC" id="2.7.7.77"/>
    </reaction>
</comment>
<keyword evidence="2 8" id="KW-0808">Transferase</keyword>
<dbReference type="NCBIfam" id="TIGR02665">
    <property type="entry name" value="molyb_mobA"/>
    <property type="match status" value="1"/>
</dbReference>
<feature type="binding site" evidence="8">
    <location>
        <begin position="9"/>
        <end position="11"/>
    </location>
    <ligand>
        <name>GTP</name>
        <dbReference type="ChEBI" id="CHEBI:37565"/>
    </ligand>
</feature>
<keyword evidence="11" id="KW-1185">Reference proteome</keyword>
<evidence type="ECO:0000256" key="2">
    <source>
        <dbReference type="ARBA" id="ARBA00022679"/>
    </source>
</evidence>
<keyword evidence="3 8" id="KW-0479">Metal-binding</keyword>
<comment type="similarity">
    <text evidence="8">Belongs to the MobA family.</text>
</comment>
<dbReference type="Proteomes" id="UP000231644">
    <property type="component" value="Unassembled WGS sequence"/>
</dbReference>
<comment type="cofactor">
    <cofactor evidence="8">
        <name>Mg(2+)</name>
        <dbReference type="ChEBI" id="CHEBI:18420"/>
    </cofactor>
</comment>
<evidence type="ECO:0000259" key="9">
    <source>
        <dbReference type="Pfam" id="PF12804"/>
    </source>
</evidence>
<evidence type="ECO:0000256" key="1">
    <source>
        <dbReference type="ARBA" id="ARBA00022490"/>
    </source>
</evidence>
<evidence type="ECO:0000256" key="3">
    <source>
        <dbReference type="ARBA" id="ARBA00022723"/>
    </source>
</evidence>
<dbReference type="Pfam" id="PF12804">
    <property type="entry name" value="NTP_transf_3"/>
    <property type="match status" value="1"/>
</dbReference>
<dbReference type="CDD" id="cd02503">
    <property type="entry name" value="MobA"/>
    <property type="match status" value="1"/>
</dbReference>
<feature type="binding site" evidence="8">
    <location>
        <position position="101"/>
    </location>
    <ligand>
        <name>GTP</name>
        <dbReference type="ChEBI" id="CHEBI:37565"/>
    </ligand>
</feature>
<sequence length="201" mass="21108">MTAPWVMILAGGGSRRMGGTDKALLPLAGHPLIAHVRDRIEPQAGAVAVNTNTLGGLAGIDLPCHPDTLPDRPGPLAGILTAIRWARELGDQPFVITVPADAPFLPGDLIPRLMLAADDPAHHAALAASGGRLHPVCGLWPTALADDLDRAIRGGTRRVTDWTTAIDARTANFPATDPDPFYNVNTPEDLTRAAAYLDGTT</sequence>
<evidence type="ECO:0000256" key="7">
    <source>
        <dbReference type="ARBA" id="ARBA00023150"/>
    </source>
</evidence>
<keyword evidence="6 8" id="KW-0342">GTP-binding</keyword>
<dbReference type="GO" id="GO:0061603">
    <property type="term" value="F:molybdenum cofactor guanylyltransferase activity"/>
    <property type="evidence" value="ECO:0007669"/>
    <property type="project" value="UniProtKB-EC"/>
</dbReference>
<evidence type="ECO:0000256" key="6">
    <source>
        <dbReference type="ARBA" id="ARBA00023134"/>
    </source>
</evidence>
<dbReference type="EC" id="2.7.7.77" evidence="8"/>
<feature type="binding site" evidence="8">
    <location>
        <position position="50"/>
    </location>
    <ligand>
        <name>GTP</name>
        <dbReference type="ChEBI" id="CHEBI:37565"/>
    </ligand>
</feature>
<comment type="function">
    <text evidence="8">Transfers a GMP moiety from GTP to Mo-molybdopterin (Mo-MPT) cofactor (Moco or molybdenum cofactor) to form Mo-molybdopterin guanine dinucleotide (Mo-MGD) cofactor.</text>
</comment>